<evidence type="ECO:0000256" key="1">
    <source>
        <dbReference type="SAM" id="MobiDB-lite"/>
    </source>
</evidence>
<dbReference type="AlphaFoldDB" id="A0A9W6VNL0"/>
<gene>
    <name evidence="2" type="ORF">Airi01_031070</name>
</gene>
<name>A0A9W6VNL0_9ACTN</name>
<accession>A0A9W6VNL0</accession>
<reference evidence="2" key="1">
    <citation type="submission" date="2023-03" db="EMBL/GenBank/DDBJ databases">
        <title>Actinoallomurus iriomotensis NBRC 103681.</title>
        <authorList>
            <person name="Ichikawa N."/>
            <person name="Sato H."/>
            <person name="Tonouchi N."/>
        </authorList>
    </citation>
    <scope>NUCLEOTIDE SEQUENCE</scope>
    <source>
        <strain evidence="2">NBRC 103681</strain>
    </source>
</reference>
<feature type="region of interest" description="Disordered" evidence="1">
    <location>
        <begin position="100"/>
        <end position="128"/>
    </location>
</feature>
<proteinExistence type="predicted"/>
<sequence length="200" mass="20672">MPVFVPVRVVVEGGVVVDRLPSRNGLREDDEDVVFWPSWFPFSVSVEERVVGVDSDEAVFVRPRLGGRFVDGPVRPVREGASFGGTGGGVCASRLGDGDPFRETPTTGPVREPVSFGGTRGGRAEPDGRVVFRLMPSPGDGEDGREDGGLDAGDVAGVVVSSSECPNRDSPSSTVSVVSVSEVSPASSGVCSSPPSPSAV</sequence>
<feature type="region of interest" description="Disordered" evidence="1">
    <location>
        <begin position="181"/>
        <end position="200"/>
    </location>
</feature>
<evidence type="ECO:0000313" key="3">
    <source>
        <dbReference type="Proteomes" id="UP001165135"/>
    </source>
</evidence>
<dbReference type="Proteomes" id="UP001165135">
    <property type="component" value="Unassembled WGS sequence"/>
</dbReference>
<protein>
    <submittedName>
        <fullName evidence="2">Uncharacterized protein</fullName>
    </submittedName>
</protein>
<feature type="compositionally biased region" description="Low complexity" evidence="1">
    <location>
        <begin position="181"/>
        <end position="193"/>
    </location>
</feature>
<evidence type="ECO:0000313" key="2">
    <source>
        <dbReference type="EMBL" id="GLY74840.1"/>
    </source>
</evidence>
<comment type="caution">
    <text evidence="2">The sequence shown here is derived from an EMBL/GenBank/DDBJ whole genome shotgun (WGS) entry which is preliminary data.</text>
</comment>
<dbReference type="EMBL" id="BSTJ01000003">
    <property type="protein sequence ID" value="GLY74840.1"/>
    <property type="molecule type" value="Genomic_DNA"/>
</dbReference>
<organism evidence="2 3">
    <name type="scientific">Actinoallomurus iriomotensis</name>
    <dbReference type="NCBI Taxonomy" id="478107"/>
    <lineage>
        <taxon>Bacteria</taxon>
        <taxon>Bacillati</taxon>
        <taxon>Actinomycetota</taxon>
        <taxon>Actinomycetes</taxon>
        <taxon>Streptosporangiales</taxon>
        <taxon>Thermomonosporaceae</taxon>
        <taxon>Actinoallomurus</taxon>
    </lineage>
</organism>